<evidence type="ECO:0000256" key="1">
    <source>
        <dbReference type="ARBA" id="ARBA00023125"/>
    </source>
</evidence>
<accession>A0A1M6THW8</accession>
<keyword evidence="1 2" id="KW-0238">DNA-binding</keyword>
<keyword evidence="5" id="KW-1185">Reference proteome</keyword>
<reference evidence="4 5" key="1">
    <citation type="submission" date="2016-11" db="EMBL/GenBank/DDBJ databases">
        <authorList>
            <person name="Jaros S."/>
            <person name="Januszkiewicz K."/>
            <person name="Wedrychowicz H."/>
        </authorList>
    </citation>
    <scope>NUCLEOTIDE SEQUENCE [LARGE SCALE GENOMIC DNA]</scope>
    <source>
        <strain evidence="4 5">DSM 15212</strain>
    </source>
</reference>
<dbReference type="Gene3D" id="1.10.357.10">
    <property type="entry name" value="Tetracycline Repressor, domain 2"/>
    <property type="match status" value="1"/>
</dbReference>
<dbReference type="InterPro" id="IPR036271">
    <property type="entry name" value="Tet_transcr_reg_TetR-rel_C_sf"/>
</dbReference>
<evidence type="ECO:0000313" key="4">
    <source>
        <dbReference type="EMBL" id="SHK56504.1"/>
    </source>
</evidence>
<feature type="DNA-binding region" description="H-T-H motif" evidence="2">
    <location>
        <begin position="24"/>
        <end position="43"/>
    </location>
</feature>
<dbReference type="SUPFAM" id="SSF46689">
    <property type="entry name" value="Homeodomain-like"/>
    <property type="match status" value="1"/>
</dbReference>
<dbReference type="Pfam" id="PF00440">
    <property type="entry name" value="TetR_N"/>
    <property type="match status" value="1"/>
</dbReference>
<gene>
    <name evidence="4" type="ORF">SAMN02745912_03692</name>
</gene>
<organism evidence="4 5">
    <name type="scientific">Paramaledivibacter caminithermalis (strain DSM 15212 / CIP 107654 / DViRD3)</name>
    <name type="common">Clostridium caminithermale</name>
    <dbReference type="NCBI Taxonomy" id="1121301"/>
    <lineage>
        <taxon>Bacteria</taxon>
        <taxon>Bacillati</taxon>
        <taxon>Bacillota</taxon>
        <taxon>Clostridia</taxon>
        <taxon>Peptostreptococcales</taxon>
        <taxon>Caminicellaceae</taxon>
        <taxon>Paramaledivibacter</taxon>
    </lineage>
</organism>
<dbReference type="InterPro" id="IPR009057">
    <property type="entry name" value="Homeodomain-like_sf"/>
</dbReference>
<dbReference type="PROSITE" id="PS50977">
    <property type="entry name" value="HTH_TETR_2"/>
    <property type="match status" value="1"/>
</dbReference>
<dbReference type="InterPro" id="IPR050624">
    <property type="entry name" value="HTH-type_Tx_Regulator"/>
</dbReference>
<dbReference type="GO" id="GO:0003677">
    <property type="term" value="F:DNA binding"/>
    <property type="evidence" value="ECO:0007669"/>
    <property type="project" value="UniProtKB-UniRule"/>
</dbReference>
<dbReference type="InterPro" id="IPR023772">
    <property type="entry name" value="DNA-bd_HTH_TetR-type_CS"/>
</dbReference>
<dbReference type="InterPro" id="IPR001647">
    <property type="entry name" value="HTH_TetR"/>
</dbReference>
<dbReference type="SUPFAM" id="SSF48498">
    <property type="entry name" value="Tetracyclin repressor-like, C-terminal domain"/>
    <property type="match status" value="1"/>
</dbReference>
<dbReference type="STRING" id="1121301.SAMN02745912_03692"/>
<dbReference type="PRINTS" id="PR00455">
    <property type="entry name" value="HTHTETR"/>
</dbReference>
<dbReference type="RefSeq" id="WP_073153466.1">
    <property type="nucleotide sequence ID" value="NZ_FRAG01000092.1"/>
</dbReference>
<feature type="domain" description="HTH tetR-type" evidence="3">
    <location>
        <begin position="1"/>
        <end position="61"/>
    </location>
</feature>
<dbReference type="PANTHER" id="PTHR43479:SF11">
    <property type="entry name" value="ACREF_ENVCD OPERON REPRESSOR-RELATED"/>
    <property type="match status" value="1"/>
</dbReference>
<sequence>MTIKETIMTTAAQLFLEKGIHGTSIKAITTAAGVSNGALFNYFANKDELVLAIYSMYKDDLRNTLYCNLNQDDGIRKFLQDYWNAMIHWALNNPDKKKFIMTFALQPNVVHCMRNYDRSKYDFLIPKITKAIEDKEIIAENIDYFFFIFSGVTDGIVNYLNYNTEADRETVISNGFQQFWRSIVNF</sequence>
<dbReference type="EMBL" id="FRAG01000092">
    <property type="protein sequence ID" value="SHK56504.1"/>
    <property type="molecule type" value="Genomic_DNA"/>
</dbReference>
<dbReference type="PROSITE" id="PS01081">
    <property type="entry name" value="HTH_TETR_1"/>
    <property type="match status" value="1"/>
</dbReference>
<evidence type="ECO:0000313" key="5">
    <source>
        <dbReference type="Proteomes" id="UP000184465"/>
    </source>
</evidence>
<dbReference type="PANTHER" id="PTHR43479">
    <property type="entry name" value="ACREF/ENVCD OPERON REPRESSOR-RELATED"/>
    <property type="match status" value="1"/>
</dbReference>
<dbReference type="Proteomes" id="UP000184465">
    <property type="component" value="Unassembled WGS sequence"/>
</dbReference>
<dbReference type="AlphaFoldDB" id="A0A1M6THW8"/>
<proteinExistence type="predicted"/>
<evidence type="ECO:0000256" key="2">
    <source>
        <dbReference type="PROSITE-ProRule" id="PRU00335"/>
    </source>
</evidence>
<name>A0A1M6THW8_PARC5</name>
<evidence type="ECO:0000259" key="3">
    <source>
        <dbReference type="PROSITE" id="PS50977"/>
    </source>
</evidence>
<dbReference type="OrthoDB" id="9812993at2"/>
<protein>
    <submittedName>
        <fullName evidence="4">Transcriptional regulator, TetR family</fullName>
    </submittedName>
</protein>